<feature type="compositionally biased region" description="Basic residues" evidence="4">
    <location>
        <begin position="1049"/>
        <end position="1071"/>
    </location>
</feature>
<evidence type="ECO:0000256" key="3">
    <source>
        <dbReference type="PROSITE-ProRule" id="PRU00339"/>
    </source>
</evidence>
<reference evidence="6 7" key="1">
    <citation type="submission" date="2019-04" db="EMBL/GenBank/DDBJ databases">
        <title>Geobacter oryzae sp. nov., ferric-reducing bacteria isolated from paddy soil.</title>
        <authorList>
            <person name="Xu Z."/>
            <person name="Masuda Y."/>
            <person name="Itoh H."/>
            <person name="Senoo K."/>
        </authorList>
    </citation>
    <scope>NUCLEOTIDE SEQUENCE [LARGE SCALE GENOMIC DNA]</scope>
    <source>
        <strain evidence="6 7">Red111</strain>
    </source>
</reference>
<dbReference type="EMBL" id="SRSC01000001">
    <property type="protein sequence ID" value="TGU75066.1"/>
    <property type="molecule type" value="Genomic_DNA"/>
</dbReference>
<gene>
    <name evidence="6" type="ORF">E4633_06315</name>
</gene>
<keyword evidence="1" id="KW-0677">Repeat</keyword>
<keyword evidence="5" id="KW-0732">Signal</keyword>
<feature type="compositionally biased region" description="Low complexity" evidence="4">
    <location>
        <begin position="1021"/>
        <end position="1033"/>
    </location>
</feature>
<accession>A0A4S1CP27</accession>
<feature type="region of interest" description="Disordered" evidence="4">
    <location>
        <begin position="997"/>
        <end position="1071"/>
    </location>
</feature>
<dbReference type="PROSITE" id="PS50005">
    <property type="entry name" value="TPR"/>
    <property type="match status" value="2"/>
</dbReference>
<organism evidence="6 7">
    <name type="scientific">Geomonas terrae</name>
    <dbReference type="NCBI Taxonomy" id="2562681"/>
    <lineage>
        <taxon>Bacteria</taxon>
        <taxon>Pseudomonadati</taxon>
        <taxon>Thermodesulfobacteriota</taxon>
        <taxon>Desulfuromonadia</taxon>
        <taxon>Geobacterales</taxon>
        <taxon>Geobacteraceae</taxon>
        <taxon>Geomonas</taxon>
    </lineage>
</organism>
<dbReference type="PANTHER" id="PTHR45586">
    <property type="entry name" value="TPR REPEAT-CONTAINING PROTEIN PA4667"/>
    <property type="match status" value="1"/>
</dbReference>
<comment type="caution">
    <text evidence="6">The sequence shown here is derived from an EMBL/GenBank/DDBJ whole genome shotgun (WGS) entry which is preliminary data.</text>
</comment>
<evidence type="ECO:0000256" key="1">
    <source>
        <dbReference type="ARBA" id="ARBA00022737"/>
    </source>
</evidence>
<evidence type="ECO:0000256" key="5">
    <source>
        <dbReference type="SAM" id="SignalP"/>
    </source>
</evidence>
<feature type="signal peptide" evidence="5">
    <location>
        <begin position="1"/>
        <end position="22"/>
    </location>
</feature>
<evidence type="ECO:0000313" key="6">
    <source>
        <dbReference type="EMBL" id="TGU75066.1"/>
    </source>
</evidence>
<sequence>MKRTRFLLMALFALLAACQSGGGRETIAQLKDVKVEIKEVPIEGGLEKAMEGYQHFLDETPESSLTPAAIRRLADLKIEKEYGYVAATPRVPGGEAVLPAPERAEVASSAAAAVPSRAPGESDADFEKRTLKAKEGHDGEERAGAREAIALYRKLLDKYPHYQGNDQVLYQMSRAYEELGETEEAMAVMQRMVKDYPGSRYMNEVQFRRAEYFFTHRQYIEAEGVYKGLVEAGPDTSYYELALYKLGWTFYKQELYEEGLDRFIALLDHKVAAGYDFAATGDDLERKRVDDTFRVISQSFSYLHGAASAVEYFEKNGKRGYEDRVYSNLGEFYYEKRRYSDAAAAYNAFVSRNPFHRASPQFSMRVIEIHIAGGFPTLVIEAKKEFARNYGLKSEYWKHFEPASRPEVLGFLKTNFTDLAHHYHALYQAPEHVKEKEENFKEALQWYGEFLDSFPKEAESASINYQMADLLMENRSFARAAKEYERTAYDYPRYEKSSAAGYAAVFAYREQLREAKAEEKDPVKREAVRSSLKFAETFPEHEKAAVVMGAAADDLYELKDYEQGLTVARKLIATFPAADKEVLKSAWIVVGHSCYELKRYPEAEAGYAQVLALIPEGDASRTGFTDNLAASIYKQGEEANAAANYRAAADHFLRVGRVAAGSKIRVNAEYDASVALIQLKAWKEATAVLASFRELFPGHELQPEVTRKLAFVYREDGRLSEAAGEYERVESEFKDEEVRREALMLAAELHQQSGNKKQALAVYRRYVGYFPEPVEVNLEMRDKICSFVKDEDRAAYLNELKEIIAIDAAAGAKRTPRTRYLAGKGALVFAEGDYERFAEVKLVQPFEEKLRRKKELMKVAMQSFGKLPEYEVGEVTAAATFYLAEIYGEFSKSLTGSERPSDLNPQELQEYEMALEEQAFPFEEKAISVHEKNMELISVGIYNDWVDKSLGRLAKLLPARYDKPEAATDIVASLDSFGYEIATPVAAPVAAAPPPVVSDAVAQPGEGTPAPQAEKSEKVEGAPAEADAAAKAPAPEEKPAPEAAAPAPAKKKTTSTSKGKKAKRRAKGEKK</sequence>
<dbReference type="SMART" id="SM00028">
    <property type="entry name" value="TPR"/>
    <property type="match status" value="4"/>
</dbReference>
<dbReference type="AlphaFoldDB" id="A0A4S1CP27"/>
<dbReference type="RefSeq" id="WP_135869376.1">
    <property type="nucleotide sequence ID" value="NZ_SRSC01000001.1"/>
</dbReference>
<dbReference type="PANTHER" id="PTHR45586:SF1">
    <property type="entry name" value="LIPOPOLYSACCHARIDE ASSEMBLY PROTEIN B"/>
    <property type="match status" value="1"/>
</dbReference>
<dbReference type="SUPFAM" id="SSF48452">
    <property type="entry name" value="TPR-like"/>
    <property type="match status" value="2"/>
</dbReference>
<evidence type="ECO:0000256" key="4">
    <source>
        <dbReference type="SAM" id="MobiDB-lite"/>
    </source>
</evidence>
<feature type="chain" id="PRO_5020839153" evidence="5">
    <location>
        <begin position="23"/>
        <end position="1071"/>
    </location>
</feature>
<dbReference type="PROSITE" id="PS51257">
    <property type="entry name" value="PROKAR_LIPOPROTEIN"/>
    <property type="match status" value="1"/>
</dbReference>
<dbReference type="Proteomes" id="UP000306416">
    <property type="component" value="Unassembled WGS sequence"/>
</dbReference>
<dbReference type="InterPro" id="IPR051012">
    <property type="entry name" value="CellSynth/LPSAsmb/PSIAsmb"/>
</dbReference>
<name>A0A4S1CP27_9BACT</name>
<keyword evidence="7" id="KW-1185">Reference proteome</keyword>
<evidence type="ECO:0000256" key="2">
    <source>
        <dbReference type="ARBA" id="ARBA00022803"/>
    </source>
</evidence>
<protein>
    <submittedName>
        <fullName evidence="6">Tetratricopeptide repeat protein</fullName>
    </submittedName>
</protein>
<proteinExistence type="predicted"/>
<keyword evidence="2 3" id="KW-0802">TPR repeat</keyword>
<feature type="repeat" description="TPR" evidence="3">
    <location>
        <begin position="166"/>
        <end position="199"/>
    </location>
</feature>
<dbReference type="Gene3D" id="1.25.40.10">
    <property type="entry name" value="Tetratricopeptide repeat domain"/>
    <property type="match status" value="6"/>
</dbReference>
<dbReference type="InterPro" id="IPR011990">
    <property type="entry name" value="TPR-like_helical_dom_sf"/>
</dbReference>
<evidence type="ECO:0000313" key="7">
    <source>
        <dbReference type="Proteomes" id="UP000306416"/>
    </source>
</evidence>
<dbReference type="Pfam" id="PF13174">
    <property type="entry name" value="TPR_6"/>
    <property type="match status" value="1"/>
</dbReference>
<dbReference type="InterPro" id="IPR019734">
    <property type="entry name" value="TPR_rpt"/>
</dbReference>
<feature type="repeat" description="TPR" evidence="3">
    <location>
        <begin position="323"/>
        <end position="356"/>
    </location>
</feature>
<dbReference type="Pfam" id="PF14559">
    <property type="entry name" value="TPR_19"/>
    <property type="match status" value="1"/>
</dbReference>